<keyword evidence="2" id="KW-0285">Flavoprotein</keyword>
<dbReference type="Gene3D" id="3.30.465.10">
    <property type="match status" value="1"/>
</dbReference>
<dbReference type="InterPro" id="IPR016169">
    <property type="entry name" value="FAD-bd_PCMH_sub2"/>
</dbReference>
<dbReference type="GO" id="GO:0022904">
    <property type="term" value="P:respiratory electron transport chain"/>
    <property type="evidence" value="ECO:0007669"/>
    <property type="project" value="TreeGrafter"/>
</dbReference>
<evidence type="ECO:0000313" key="6">
    <source>
        <dbReference type="Proteomes" id="UP000251205"/>
    </source>
</evidence>
<dbReference type="RefSeq" id="WP_112342846.1">
    <property type="nucleotide sequence ID" value="NZ_QMKK01000042.1"/>
</dbReference>
<dbReference type="SUPFAM" id="SSF56176">
    <property type="entry name" value="FAD-binding/transporter-associated domain-like"/>
    <property type="match status" value="1"/>
</dbReference>
<dbReference type="SUPFAM" id="SSF55103">
    <property type="entry name" value="FAD-linked oxidases, C-terminal domain"/>
    <property type="match status" value="1"/>
</dbReference>
<evidence type="ECO:0000256" key="2">
    <source>
        <dbReference type="ARBA" id="ARBA00022630"/>
    </source>
</evidence>
<dbReference type="EMBL" id="QMKK01000042">
    <property type="protein sequence ID" value="RAX40242.1"/>
    <property type="molecule type" value="Genomic_DNA"/>
</dbReference>
<dbReference type="Gene3D" id="3.30.70.2740">
    <property type="match status" value="1"/>
</dbReference>
<dbReference type="Pfam" id="PF02913">
    <property type="entry name" value="FAD-oxidase_C"/>
    <property type="match status" value="1"/>
</dbReference>
<evidence type="ECO:0000256" key="3">
    <source>
        <dbReference type="ARBA" id="ARBA00022827"/>
    </source>
</evidence>
<evidence type="ECO:0000313" key="5">
    <source>
        <dbReference type="EMBL" id="RAX40242.1"/>
    </source>
</evidence>
<name>A0A329YEL1_RHITR</name>
<dbReference type="InterPro" id="IPR006094">
    <property type="entry name" value="Oxid_FAD_bind_N"/>
</dbReference>
<dbReference type="Gene3D" id="3.30.70.2190">
    <property type="match status" value="1"/>
</dbReference>
<dbReference type="Gene3D" id="1.10.45.10">
    <property type="entry name" value="Vanillyl-alcohol Oxidase, Chain A, domain 4"/>
    <property type="match status" value="1"/>
</dbReference>
<sequence length="400" mass="42932">MSAGECVEIIVNLARMNKVRDIDTINDTITVEAGCLLAAIQAEAAKAMRLFPLRIASEGSCQIGGNLATNAGGSNVIRYGNTRDLVLGLEVVLADGRIWNGLRGLRKDNMGYDLKQLFIGSEGTLGIITGAVLKLFAKPASIATAVCAVPSVQAALELLALSKQRTGGQITAFELMPRNGLELAFKHFPAYRMSLDRLHDWQLLIEFSSIDEAVSQQERIEATLSEAHASGLIVDAAIAASIEQSRSFWAIREALAEADMKEGPTIQGDISVPISVIPHFLDSCSSEITKAVDGARIVAFGHLGDGNIHLGIVAPERIPAEEFLARSEEIEGIICDQAHRFGGSVAAEHGLASMKTDAFLKYRGDIEQDLMLAIKHSLDPHNMMNPGKVLKARPVKLSTG</sequence>
<dbReference type="InterPro" id="IPR036318">
    <property type="entry name" value="FAD-bd_PCMH-like_sf"/>
</dbReference>
<dbReference type="GO" id="GO:0071949">
    <property type="term" value="F:FAD binding"/>
    <property type="evidence" value="ECO:0007669"/>
    <property type="project" value="InterPro"/>
</dbReference>
<dbReference type="InterPro" id="IPR051264">
    <property type="entry name" value="FAD-oxidored/transferase_4"/>
</dbReference>
<dbReference type="Proteomes" id="UP000251205">
    <property type="component" value="Unassembled WGS sequence"/>
</dbReference>
<comment type="caution">
    <text evidence="5">The sequence shown here is derived from an EMBL/GenBank/DDBJ whole genome shotgun (WGS) entry which is preliminary data.</text>
</comment>
<accession>A0A329YEL1</accession>
<comment type="similarity">
    <text evidence="1">Belongs to the FAD-binding oxidoreductase/transferase type 4 family.</text>
</comment>
<evidence type="ECO:0000256" key="1">
    <source>
        <dbReference type="ARBA" id="ARBA00008000"/>
    </source>
</evidence>
<dbReference type="GO" id="GO:0003824">
    <property type="term" value="F:catalytic activity"/>
    <property type="evidence" value="ECO:0007669"/>
    <property type="project" value="InterPro"/>
</dbReference>
<dbReference type="OrthoDB" id="9809290at2"/>
<feature type="domain" description="FAD-binding PCMH-type" evidence="4">
    <location>
        <begin position="1"/>
        <end position="138"/>
    </location>
</feature>
<dbReference type="AlphaFoldDB" id="A0A329YEL1"/>
<dbReference type="InterPro" id="IPR016171">
    <property type="entry name" value="Vanillyl_alc_oxidase_C-sub2"/>
</dbReference>
<dbReference type="InterPro" id="IPR004113">
    <property type="entry name" value="FAD-bd_oxidored_4_C"/>
</dbReference>
<keyword evidence="3" id="KW-0274">FAD</keyword>
<reference evidence="5 6" key="1">
    <citation type="submission" date="2018-06" db="EMBL/GenBank/DDBJ databases">
        <title>Whole Genome Sequence of an efficient microsymbiont, Rhizobium tropici.</title>
        <authorList>
            <person name="Srinivasan R."/>
            <person name="Singh H.V."/>
            <person name="Srivastava R."/>
            <person name="Kumari B."/>
            <person name="Radhakrishna A."/>
        </authorList>
    </citation>
    <scope>NUCLEOTIDE SEQUENCE [LARGE SCALE GENOMIC DNA]</scope>
    <source>
        <strain evidence="5 6">IGFRI Rhizo-19</strain>
    </source>
</reference>
<dbReference type="InterPro" id="IPR016166">
    <property type="entry name" value="FAD-bd_PCMH"/>
</dbReference>
<dbReference type="InterPro" id="IPR016164">
    <property type="entry name" value="FAD-linked_Oxase-like_C"/>
</dbReference>
<dbReference type="Pfam" id="PF01565">
    <property type="entry name" value="FAD_binding_4"/>
    <property type="match status" value="1"/>
</dbReference>
<organism evidence="5 6">
    <name type="scientific">Rhizobium tropici</name>
    <dbReference type="NCBI Taxonomy" id="398"/>
    <lineage>
        <taxon>Bacteria</taxon>
        <taxon>Pseudomonadati</taxon>
        <taxon>Pseudomonadota</taxon>
        <taxon>Alphaproteobacteria</taxon>
        <taxon>Hyphomicrobiales</taxon>
        <taxon>Rhizobiaceae</taxon>
        <taxon>Rhizobium/Agrobacterium group</taxon>
        <taxon>Rhizobium</taxon>
    </lineage>
</organism>
<dbReference type="PANTHER" id="PTHR43716">
    <property type="entry name" value="D-2-HYDROXYGLUTARATE DEHYDROGENASE, MITOCHONDRIAL"/>
    <property type="match status" value="1"/>
</dbReference>
<gene>
    <name evidence="5" type="ORF">DQ393_16540</name>
</gene>
<protein>
    <submittedName>
        <fullName evidence="5">Hydroxyacid dehydrogenase</fullName>
    </submittedName>
</protein>
<dbReference type="PROSITE" id="PS51387">
    <property type="entry name" value="FAD_PCMH"/>
    <property type="match status" value="1"/>
</dbReference>
<dbReference type="PANTHER" id="PTHR43716:SF2">
    <property type="entry name" value="BLL6224 PROTEIN"/>
    <property type="match status" value="1"/>
</dbReference>
<evidence type="ECO:0000259" key="4">
    <source>
        <dbReference type="PROSITE" id="PS51387"/>
    </source>
</evidence>
<proteinExistence type="inferred from homology"/>